<keyword evidence="2" id="KW-1185">Reference proteome</keyword>
<evidence type="ECO:0000313" key="1">
    <source>
        <dbReference type="EMBL" id="KAJ8009794.1"/>
    </source>
</evidence>
<proteinExistence type="predicted"/>
<evidence type="ECO:0000313" key="2">
    <source>
        <dbReference type="Proteomes" id="UP001157502"/>
    </source>
</evidence>
<name>A0ACC2H1B5_DALPE</name>
<accession>A0ACC2H1B5</accession>
<dbReference type="Proteomes" id="UP001157502">
    <property type="component" value="Chromosome 6"/>
</dbReference>
<comment type="caution">
    <text evidence="1">The sequence shown here is derived from an EMBL/GenBank/DDBJ whole genome shotgun (WGS) entry which is preliminary data.</text>
</comment>
<organism evidence="1 2">
    <name type="scientific">Dallia pectoralis</name>
    <name type="common">Alaska blackfish</name>
    <dbReference type="NCBI Taxonomy" id="75939"/>
    <lineage>
        <taxon>Eukaryota</taxon>
        <taxon>Metazoa</taxon>
        <taxon>Chordata</taxon>
        <taxon>Craniata</taxon>
        <taxon>Vertebrata</taxon>
        <taxon>Euteleostomi</taxon>
        <taxon>Actinopterygii</taxon>
        <taxon>Neopterygii</taxon>
        <taxon>Teleostei</taxon>
        <taxon>Protacanthopterygii</taxon>
        <taxon>Esociformes</taxon>
        <taxon>Umbridae</taxon>
        <taxon>Dallia</taxon>
    </lineage>
</organism>
<sequence length="94" mass="10938">MENHIKDRALAAGIRNCVQSPVAHGGAWKQHMRPGALEEAVMRGYHPYVIQILDCFERRRTQPPLRFPGAQHLESAGSWRRRRNHATCRDWLIR</sequence>
<dbReference type="EMBL" id="CM055733">
    <property type="protein sequence ID" value="KAJ8009794.1"/>
    <property type="molecule type" value="Genomic_DNA"/>
</dbReference>
<protein>
    <submittedName>
        <fullName evidence="1">Uncharacterized protein</fullName>
    </submittedName>
</protein>
<reference evidence="1" key="1">
    <citation type="submission" date="2021-05" db="EMBL/GenBank/DDBJ databases">
        <authorList>
            <person name="Pan Q."/>
            <person name="Jouanno E."/>
            <person name="Zahm M."/>
            <person name="Klopp C."/>
            <person name="Cabau C."/>
            <person name="Louis A."/>
            <person name="Berthelot C."/>
            <person name="Parey E."/>
            <person name="Roest Crollius H."/>
            <person name="Montfort J."/>
            <person name="Robinson-Rechavi M."/>
            <person name="Bouchez O."/>
            <person name="Lampietro C."/>
            <person name="Lopez Roques C."/>
            <person name="Donnadieu C."/>
            <person name="Postlethwait J."/>
            <person name="Bobe J."/>
            <person name="Dillon D."/>
            <person name="Chandos A."/>
            <person name="von Hippel F."/>
            <person name="Guiguen Y."/>
        </authorList>
    </citation>
    <scope>NUCLEOTIDE SEQUENCE</scope>
    <source>
        <strain evidence="1">YG-Jan2019</strain>
    </source>
</reference>
<gene>
    <name evidence="1" type="ORF">DPEC_G00067910</name>
</gene>